<dbReference type="Gene3D" id="3.90.25.10">
    <property type="entry name" value="UDP-galactose 4-epimerase, domain 1"/>
    <property type="match status" value="1"/>
</dbReference>
<dbReference type="SUPFAM" id="SSF51735">
    <property type="entry name" value="NAD(P)-binding Rossmann-fold domains"/>
    <property type="match status" value="1"/>
</dbReference>
<dbReference type="GO" id="GO:0050577">
    <property type="term" value="F:GDP-L-fucose synthase activity"/>
    <property type="evidence" value="ECO:0007669"/>
    <property type="project" value="TreeGrafter"/>
</dbReference>
<proteinExistence type="predicted"/>
<evidence type="ECO:0000313" key="2">
    <source>
        <dbReference type="EMBL" id="TSC65634.1"/>
    </source>
</evidence>
<dbReference type="Pfam" id="PF01370">
    <property type="entry name" value="Epimerase"/>
    <property type="match status" value="1"/>
</dbReference>
<gene>
    <name evidence="2" type="ORF">CEO22_408</name>
</gene>
<evidence type="ECO:0000313" key="3">
    <source>
        <dbReference type="Proteomes" id="UP000316253"/>
    </source>
</evidence>
<dbReference type="AlphaFoldDB" id="A0A554JBC0"/>
<dbReference type="EMBL" id="VMFD01000034">
    <property type="protein sequence ID" value="TSC65634.1"/>
    <property type="molecule type" value="Genomic_DNA"/>
</dbReference>
<dbReference type="PANTHER" id="PTHR43238:SF1">
    <property type="entry name" value="GDP-L-FUCOSE SYNTHASE"/>
    <property type="match status" value="1"/>
</dbReference>
<dbReference type="PANTHER" id="PTHR43238">
    <property type="entry name" value="GDP-L-FUCOSE SYNTHASE"/>
    <property type="match status" value="1"/>
</dbReference>
<protein>
    <submittedName>
        <fullName evidence="2">GDP-L-fucose synthase</fullName>
    </submittedName>
</protein>
<comment type="caution">
    <text evidence="2">The sequence shown here is derived from an EMBL/GenBank/DDBJ whole genome shotgun (WGS) entry which is preliminary data.</text>
</comment>
<dbReference type="Gene3D" id="3.40.50.720">
    <property type="entry name" value="NAD(P)-binding Rossmann-like Domain"/>
    <property type="match status" value="1"/>
</dbReference>
<feature type="domain" description="NAD-dependent epimerase/dehydratase" evidence="1">
    <location>
        <begin position="9"/>
        <end position="254"/>
    </location>
</feature>
<organism evidence="2 3">
    <name type="scientific">Candidatus Berkelbacteria bacterium Gr01-1014_85</name>
    <dbReference type="NCBI Taxonomy" id="2017150"/>
    <lineage>
        <taxon>Bacteria</taxon>
        <taxon>Candidatus Berkelbacteria</taxon>
    </lineage>
</organism>
<dbReference type="InterPro" id="IPR001509">
    <property type="entry name" value="Epimerase_deHydtase"/>
</dbReference>
<reference evidence="2 3" key="1">
    <citation type="submission" date="2017-08" db="EMBL/GenBank/DDBJ databases">
        <title>Mechanisms for carbon and nitrogen cycling indicate functional differentiation within the Candidate Phyla Radiation.</title>
        <authorList>
            <person name="Danczak R.E."/>
            <person name="Johnston M.D."/>
            <person name="Kenah C."/>
            <person name="Slattery M."/>
            <person name="Wrighton K.C."/>
            <person name="Wilkins M.J."/>
        </authorList>
    </citation>
    <scope>NUCLEOTIDE SEQUENCE [LARGE SCALE GENOMIC DNA]</scope>
    <source>
        <strain evidence="2">Gr01-1014_85</strain>
    </source>
</reference>
<sequence length="334" mass="37977">MEFYHNKKVLVTGGSGFVGSHVVEQLIKRGARVRITTSRSNLDKKTRFFLNQVIDQIEIINADLRNLDEAVKAIDGCQFVINAAAKVSGLSYNRDHSAEMFRDNMLIGLNTIEAARLVDVERFLVVSSACVYRRDCLIPTPETEGFVEEPEETSRGYGWSKRMHEYLGRAYTKDYGMTIGIARPYNCYGPRDDFDPAHSHVIPGMIKRFADGENPFKLWGNGEQSRSFLFVKDFARGLLEVLEKYAVADPLNIGADEETRIGPLANQIRRLMGLEEVPIVLDLDKPIGQPRRHCDISKAVEKINWQPEYNLEQGLQETIEYYLKNRALIERGEA</sequence>
<name>A0A554JBC0_9BACT</name>
<evidence type="ECO:0000259" key="1">
    <source>
        <dbReference type="Pfam" id="PF01370"/>
    </source>
</evidence>
<accession>A0A554JBC0</accession>
<dbReference type="InterPro" id="IPR036291">
    <property type="entry name" value="NAD(P)-bd_dom_sf"/>
</dbReference>
<dbReference type="Proteomes" id="UP000316253">
    <property type="component" value="Unassembled WGS sequence"/>
</dbReference>